<dbReference type="Pfam" id="PF13302">
    <property type="entry name" value="Acetyltransf_3"/>
    <property type="match status" value="1"/>
</dbReference>
<gene>
    <name evidence="2" type="ORF">CIK65_03295</name>
</gene>
<dbReference type="GO" id="GO:0016747">
    <property type="term" value="F:acyltransferase activity, transferring groups other than amino-acyl groups"/>
    <property type="evidence" value="ECO:0007669"/>
    <property type="project" value="InterPro"/>
</dbReference>
<dbReference type="SUPFAM" id="SSF55729">
    <property type="entry name" value="Acyl-CoA N-acyltransferases (Nat)"/>
    <property type="match status" value="1"/>
</dbReference>
<dbReference type="InterPro" id="IPR016181">
    <property type="entry name" value="Acyl_CoA_acyltransferase"/>
</dbReference>
<sequence length="217" mass="23886">MDLEDVWPPFSLRIRCGHIELSPVRESDYTELADIAAGGVRRNNIPAFLVNWDSGAPQEIAQSIAQYQWGTRANFRVDDWTMEFTVRVNGRAVGVQGVSAKDFVRTRAVSTGSWLALHEQGKGYGTQMRGAALVAFADHFDAREFNSGYFEGNAASRRVSEKLGYTPNGVKTLVAQDGQARVEQQVILAAQEIVRGTEPVEVAGAEVVRRFLGLKQA</sequence>
<evidence type="ECO:0000313" key="2">
    <source>
        <dbReference type="EMBL" id="PCC44616.1"/>
    </source>
</evidence>
<dbReference type="AlphaFoldDB" id="A0A2A3YZ69"/>
<dbReference type="InterPro" id="IPR000182">
    <property type="entry name" value="GNAT_dom"/>
</dbReference>
<evidence type="ECO:0000313" key="3">
    <source>
        <dbReference type="Proteomes" id="UP000218620"/>
    </source>
</evidence>
<name>A0A2A3YZ69_BREAU</name>
<protein>
    <submittedName>
        <fullName evidence="2">GNAT family N-acetyltransferase</fullName>
    </submittedName>
</protein>
<dbReference type="Proteomes" id="UP000218620">
    <property type="component" value="Unassembled WGS sequence"/>
</dbReference>
<organism evidence="2 3">
    <name type="scientific">Brevibacterium aurantiacum</name>
    <dbReference type="NCBI Taxonomy" id="273384"/>
    <lineage>
        <taxon>Bacteria</taxon>
        <taxon>Bacillati</taxon>
        <taxon>Actinomycetota</taxon>
        <taxon>Actinomycetes</taxon>
        <taxon>Micrococcales</taxon>
        <taxon>Brevibacteriaceae</taxon>
        <taxon>Brevibacterium</taxon>
    </lineage>
</organism>
<feature type="domain" description="N-acetyltransferase" evidence="1">
    <location>
        <begin position="19"/>
        <end position="166"/>
    </location>
</feature>
<comment type="caution">
    <text evidence="2">The sequence shown here is derived from an EMBL/GenBank/DDBJ whole genome shotgun (WGS) entry which is preliminary data.</text>
</comment>
<reference evidence="2 3" key="1">
    <citation type="journal article" date="2017" name="Elife">
        <title>Extensive horizontal gene transfer in cheese-associated bacteria.</title>
        <authorList>
            <person name="Bonham K.S."/>
            <person name="Wolfe B.E."/>
            <person name="Dutton R.J."/>
        </authorList>
    </citation>
    <scope>NUCLEOTIDE SEQUENCE [LARGE SCALE GENOMIC DNA]</scope>
    <source>
        <strain evidence="2 3">962_8</strain>
    </source>
</reference>
<dbReference type="EMBL" id="NRGQ01000003">
    <property type="protein sequence ID" value="PCC44616.1"/>
    <property type="molecule type" value="Genomic_DNA"/>
</dbReference>
<dbReference type="Gene3D" id="3.40.630.30">
    <property type="match status" value="1"/>
</dbReference>
<evidence type="ECO:0000259" key="1">
    <source>
        <dbReference type="Pfam" id="PF13302"/>
    </source>
</evidence>
<dbReference type="RefSeq" id="WP_096177521.1">
    <property type="nucleotide sequence ID" value="NZ_JBQDJC010000002.1"/>
</dbReference>
<keyword evidence="2" id="KW-0808">Transferase</keyword>
<accession>A0A2A3YZ69</accession>
<proteinExistence type="predicted"/>